<dbReference type="EMBL" id="CP102453">
    <property type="protein sequence ID" value="UUX34416.1"/>
    <property type="molecule type" value="Genomic_DNA"/>
</dbReference>
<sequence length="95" mass="10832">MLFSSNPGTAKAESFHYSNDETQIYDTIYNYAYVQAQYRVYQGPTAYVRQRINGIDYGGFVPWIAQDSMTGLHIYGGRAPMIGADPYRMTELVEE</sequence>
<reference evidence="1 2" key="1">
    <citation type="submission" date="2022-08" db="EMBL/GenBank/DDBJ databases">
        <title>Aerococcaceae sp. nov isolated from spoiled eye mask.</title>
        <authorList>
            <person name="Zhou G."/>
            <person name="Xie X.-B."/>
            <person name="Shi Q.-S."/>
            <person name="Wang Y.-S."/>
            <person name="Wen X."/>
            <person name="Peng H."/>
            <person name="Yang X.-J."/>
            <person name="Tao H.-B."/>
            <person name="Huang X.-M."/>
        </authorList>
    </citation>
    <scope>NUCLEOTIDE SEQUENCE [LARGE SCALE GENOMIC DNA]</scope>
    <source>
        <strain evidence="2">DM20194951</strain>
    </source>
</reference>
<keyword evidence="2" id="KW-1185">Reference proteome</keyword>
<evidence type="ECO:0000313" key="1">
    <source>
        <dbReference type="EMBL" id="UUX34416.1"/>
    </source>
</evidence>
<dbReference type="Proteomes" id="UP001315967">
    <property type="component" value="Chromosome"/>
</dbReference>
<proteinExistence type="predicted"/>
<name>A0ABY5P6Q3_9LACT</name>
<protein>
    <submittedName>
        <fullName evidence="1">Uncharacterized protein</fullName>
    </submittedName>
</protein>
<accession>A0ABY5P6Q3</accession>
<dbReference type="RefSeq" id="WP_313793919.1">
    <property type="nucleotide sequence ID" value="NZ_CP102453.1"/>
</dbReference>
<gene>
    <name evidence="1" type="ORF">NRE15_01850</name>
</gene>
<evidence type="ECO:0000313" key="2">
    <source>
        <dbReference type="Proteomes" id="UP001315967"/>
    </source>
</evidence>
<organism evidence="1 2">
    <name type="scientific">Fundicoccus culcitae</name>
    <dbReference type="NCBI Taxonomy" id="2969821"/>
    <lineage>
        <taxon>Bacteria</taxon>
        <taxon>Bacillati</taxon>
        <taxon>Bacillota</taxon>
        <taxon>Bacilli</taxon>
        <taxon>Lactobacillales</taxon>
        <taxon>Aerococcaceae</taxon>
        <taxon>Fundicoccus</taxon>
    </lineage>
</organism>